<evidence type="ECO:0000313" key="2">
    <source>
        <dbReference type="EMBL" id="SDB21572.1"/>
    </source>
</evidence>
<reference evidence="2 3" key="1">
    <citation type="submission" date="2016-10" db="EMBL/GenBank/DDBJ databases">
        <authorList>
            <person name="de Groot N.N."/>
        </authorList>
    </citation>
    <scope>NUCLEOTIDE SEQUENCE [LARGE SCALE GENOMIC DNA]</scope>
    <source>
        <strain evidence="2 3">DSM 3217</strain>
    </source>
</reference>
<evidence type="ECO:0000256" key="1">
    <source>
        <dbReference type="SAM" id="Phobius"/>
    </source>
</evidence>
<evidence type="ECO:0008006" key="4">
    <source>
        <dbReference type="Google" id="ProtNLM"/>
    </source>
</evidence>
<feature type="transmembrane region" description="Helical" evidence="1">
    <location>
        <begin position="44"/>
        <end position="61"/>
    </location>
</feature>
<dbReference type="RefSeq" id="WP_242870549.1">
    <property type="nucleotide sequence ID" value="NZ_FMXR01000011.1"/>
</dbReference>
<name>A0A1G6BLU0_EUBOX</name>
<evidence type="ECO:0000313" key="3">
    <source>
        <dbReference type="Proteomes" id="UP000199228"/>
    </source>
</evidence>
<dbReference type="Proteomes" id="UP000199228">
    <property type="component" value="Unassembled WGS sequence"/>
</dbReference>
<keyword evidence="1" id="KW-0812">Transmembrane</keyword>
<dbReference type="STRING" id="1732.SAMN02910417_01616"/>
<sequence length="134" mass="16335">MNFRDRILRFMYGRYGGRDELNRLLWIITVILLLLSMISRISLFYWGALVVMIYCYFRMMSRNIPKRYAENQKFLKATAKIRGKLFWSKEHMRQRRYYAFYRCTHCGQKVRVPKGKGRIEITCPKCHTRFIKTT</sequence>
<gene>
    <name evidence="2" type="ORF">SAMN02910417_01616</name>
</gene>
<keyword evidence="1" id="KW-1133">Transmembrane helix</keyword>
<proteinExistence type="predicted"/>
<feature type="transmembrane region" description="Helical" evidence="1">
    <location>
        <begin position="21"/>
        <end position="38"/>
    </location>
</feature>
<protein>
    <recommendedName>
        <fullName evidence="4">Zn-finger containing protein</fullName>
    </recommendedName>
</protein>
<keyword evidence="1" id="KW-0472">Membrane</keyword>
<dbReference type="EMBL" id="FMXR01000011">
    <property type="protein sequence ID" value="SDB21572.1"/>
    <property type="molecule type" value="Genomic_DNA"/>
</dbReference>
<organism evidence="2 3">
    <name type="scientific">Eubacterium oxidoreducens</name>
    <dbReference type="NCBI Taxonomy" id="1732"/>
    <lineage>
        <taxon>Bacteria</taxon>
        <taxon>Bacillati</taxon>
        <taxon>Bacillota</taxon>
        <taxon>Clostridia</taxon>
        <taxon>Eubacteriales</taxon>
        <taxon>Eubacteriaceae</taxon>
        <taxon>Eubacterium</taxon>
    </lineage>
</organism>
<dbReference type="AlphaFoldDB" id="A0A1G6BLU0"/>
<accession>A0A1G6BLU0</accession>
<keyword evidence="3" id="KW-1185">Reference proteome</keyword>